<dbReference type="GO" id="GO:0016787">
    <property type="term" value="F:hydrolase activity"/>
    <property type="evidence" value="ECO:0007669"/>
    <property type="project" value="InterPro"/>
</dbReference>
<dbReference type="PANTHER" id="PTHR30580:SF1">
    <property type="entry name" value="COMF OPERON PROTEIN 1"/>
    <property type="match status" value="1"/>
</dbReference>
<dbReference type="SMART" id="SM00490">
    <property type="entry name" value="HELICc"/>
    <property type="match status" value="1"/>
</dbReference>
<dbReference type="InterPro" id="IPR014001">
    <property type="entry name" value="Helicase_ATP-bd"/>
</dbReference>
<dbReference type="STRING" id="1432562.WN59_07070"/>
<evidence type="ECO:0000259" key="5">
    <source>
        <dbReference type="PROSITE" id="PS51194"/>
    </source>
</evidence>
<evidence type="ECO:0000313" key="6">
    <source>
        <dbReference type="EMBL" id="KKK34483.1"/>
    </source>
</evidence>
<protein>
    <recommendedName>
        <fullName evidence="8">Competence protein ComF</fullName>
    </recommendedName>
</protein>
<proteinExistence type="predicted"/>
<dbReference type="PROSITE" id="PS51194">
    <property type="entry name" value="HELICASE_CTER"/>
    <property type="match status" value="1"/>
</dbReference>
<dbReference type="EMBL" id="LAYZ01000004">
    <property type="protein sequence ID" value="KKK34483.1"/>
    <property type="molecule type" value="Genomic_DNA"/>
</dbReference>
<dbReference type="GO" id="GO:0006270">
    <property type="term" value="P:DNA replication initiation"/>
    <property type="evidence" value="ECO:0007669"/>
    <property type="project" value="TreeGrafter"/>
</dbReference>
<dbReference type="RefSeq" id="WP_046514952.1">
    <property type="nucleotide sequence ID" value="NZ_LAYZ01000004.1"/>
</dbReference>
<evidence type="ECO:0000256" key="2">
    <source>
        <dbReference type="ARBA" id="ARBA00022840"/>
    </source>
</evidence>
<keyword evidence="3" id="KW-0238">DNA-binding</keyword>
<evidence type="ECO:0008006" key="8">
    <source>
        <dbReference type="Google" id="ProtNLM"/>
    </source>
</evidence>
<dbReference type="PANTHER" id="PTHR30580">
    <property type="entry name" value="PRIMOSOMAL PROTEIN N"/>
    <property type="match status" value="1"/>
</dbReference>
<keyword evidence="7" id="KW-1185">Reference proteome</keyword>
<evidence type="ECO:0000256" key="3">
    <source>
        <dbReference type="ARBA" id="ARBA00023125"/>
    </source>
</evidence>
<dbReference type="GO" id="GO:0003677">
    <property type="term" value="F:DNA binding"/>
    <property type="evidence" value="ECO:0007669"/>
    <property type="project" value="UniProtKB-KW"/>
</dbReference>
<evidence type="ECO:0000313" key="7">
    <source>
        <dbReference type="Proteomes" id="UP000034287"/>
    </source>
</evidence>
<organism evidence="6 7">
    <name type="scientific">Salinicoccus sediminis</name>
    <dbReference type="NCBI Taxonomy" id="1432562"/>
    <lineage>
        <taxon>Bacteria</taxon>
        <taxon>Bacillati</taxon>
        <taxon>Bacillota</taxon>
        <taxon>Bacilli</taxon>
        <taxon>Bacillales</taxon>
        <taxon>Staphylococcaceae</taxon>
        <taxon>Salinicoccus</taxon>
    </lineage>
</organism>
<accession>A0A0M2SJQ1</accession>
<dbReference type="OrthoDB" id="2077914at2"/>
<gene>
    <name evidence="6" type="ORF">WN59_07070</name>
</gene>
<dbReference type="Pfam" id="PF04851">
    <property type="entry name" value="ResIII"/>
    <property type="match status" value="1"/>
</dbReference>
<comment type="caution">
    <text evidence="6">The sequence shown here is derived from an EMBL/GenBank/DDBJ whole genome shotgun (WGS) entry which is preliminary data.</text>
</comment>
<dbReference type="GO" id="GO:0006302">
    <property type="term" value="P:double-strand break repair"/>
    <property type="evidence" value="ECO:0007669"/>
    <property type="project" value="TreeGrafter"/>
</dbReference>
<dbReference type="Proteomes" id="UP000034287">
    <property type="component" value="Unassembled WGS sequence"/>
</dbReference>
<dbReference type="SUPFAM" id="SSF52540">
    <property type="entry name" value="P-loop containing nucleoside triphosphate hydrolases"/>
    <property type="match status" value="1"/>
</dbReference>
<keyword evidence="2" id="KW-0067">ATP-binding</keyword>
<dbReference type="InterPro" id="IPR006935">
    <property type="entry name" value="Helicase/UvrB_N"/>
</dbReference>
<dbReference type="PATRIC" id="fig|1432562.3.peg.1408"/>
<dbReference type="SMART" id="SM00487">
    <property type="entry name" value="DEXDc"/>
    <property type="match status" value="1"/>
</dbReference>
<dbReference type="PROSITE" id="PS51192">
    <property type="entry name" value="HELICASE_ATP_BIND_1"/>
    <property type="match status" value="1"/>
</dbReference>
<reference evidence="6 7" key="1">
    <citation type="submission" date="2015-04" db="EMBL/GenBank/DDBJ databases">
        <title>Taxonomic description and genome sequence of Salinicoccus sediminis sp. nov., a novel hyper halotolerant bacterium isolated from marine sediment.</title>
        <authorList>
            <person name="Mathan Kumar R."/>
            <person name="Kaur G."/>
            <person name="Kumar N."/>
            <person name="Kumar A."/>
            <person name="Singh N.K."/>
            <person name="Kaur N."/>
            <person name="Mayilraj S."/>
        </authorList>
    </citation>
    <scope>NUCLEOTIDE SEQUENCE [LARGE SCALE GENOMIC DNA]</scope>
    <source>
        <strain evidence="6 7">SV-16</strain>
    </source>
</reference>
<evidence type="ECO:0000259" key="4">
    <source>
        <dbReference type="PROSITE" id="PS51192"/>
    </source>
</evidence>
<sequence length="416" mass="46879">MIIKHMKGEIYMDRGVDPDKYICHRCSNDMKRYFYKYHSAYHGTDVVYCLKCVNIGRSDSVTPLRVIHTARKPEPCRYHLDFELSEAQQAASDRIVEALSAHSDMLLYAVTGAGKTEIVFEAISLARRRGMNVAFVSPRIDVVKEVHLRLSGAFRDSDIDLLYTGVKETFEHRFTVCTVHQLYNYIDHFGLIIVDETDAFPMSSDRQLLNAVRRAAAASSTTVLMTATPDRGMIEFAGAENVVTLTRRYHGHDLAIPKVVWQGITKDVNRRRLPAGLEGLITGILEKGRRVLVFVPEISLMEKLQPLVAAKFPGADSVYSGDEERYGKVDSMRNGRTRVLLTTTILERGVTFKNLDVIVVGAETFNSDSLVQICGRTGRKTDDPVGNIWFLAEYNTGHIRRTIRIIKNFNAGRTTL</sequence>
<feature type="domain" description="Helicase ATP-binding" evidence="4">
    <location>
        <begin position="96"/>
        <end position="247"/>
    </location>
</feature>
<dbReference type="GO" id="GO:0006310">
    <property type="term" value="P:DNA recombination"/>
    <property type="evidence" value="ECO:0007669"/>
    <property type="project" value="TreeGrafter"/>
</dbReference>
<dbReference type="Pfam" id="PF00271">
    <property type="entry name" value="Helicase_C"/>
    <property type="match status" value="1"/>
</dbReference>
<name>A0A0M2SJQ1_9STAP</name>
<dbReference type="GO" id="GO:0043138">
    <property type="term" value="F:3'-5' DNA helicase activity"/>
    <property type="evidence" value="ECO:0007669"/>
    <property type="project" value="TreeGrafter"/>
</dbReference>
<dbReference type="InterPro" id="IPR001650">
    <property type="entry name" value="Helicase_C-like"/>
</dbReference>
<dbReference type="AlphaFoldDB" id="A0A0M2SJQ1"/>
<feature type="domain" description="Helicase C-terminal" evidence="5">
    <location>
        <begin position="276"/>
        <end position="416"/>
    </location>
</feature>
<dbReference type="Gene3D" id="3.40.50.300">
    <property type="entry name" value="P-loop containing nucleotide triphosphate hydrolases"/>
    <property type="match status" value="2"/>
</dbReference>
<keyword evidence="1" id="KW-0547">Nucleotide-binding</keyword>
<dbReference type="InterPro" id="IPR027417">
    <property type="entry name" value="P-loop_NTPase"/>
</dbReference>
<dbReference type="GO" id="GO:0005524">
    <property type="term" value="F:ATP binding"/>
    <property type="evidence" value="ECO:0007669"/>
    <property type="project" value="UniProtKB-KW"/>
</dbReference>
<evidence type="ECO:0000256" key="1">
    <source>
        <dbReference type="ARBA" id="ARBA00022741"/>
    </source>
</evidence>